<evidence type="ECO:0000313" key="1">
    <source>
        <dbReference type="EMBL" id="BCZ84922.1"/>
    </source>
</evidence>
<accession>A0ABN6JVD0</accession>
<organism evidence="1 2">
    <name type="scientific">Paraburkholderia terrae</name>
    <dbReference type="NCBI Taxonomy" id="311230"/>
    <lineage>
        <taxon>Bacteria</taxon>
        <taxon>Pseudomonadati</taxon>
        <taxon>Pseudomonadota</taxon>
        <taxon>Betaproteobacteria</taxon>
        <taxon>Burkholderiales</taxon>
        <taxon>Burkholderiaceae</taxon>
        <taxon>Paraburkholderia</taxon>
    </lineage>
</organism>
<reference evidence="1 2" key="1">
    <citation type="journal article" date="2022" name="Front. Microbiol.">
        <title>Identification and characterization of a novel class of self-sufficient cytochrome P450 hydroxylase involved in cyclohexanecarboxylate degradation in Paraburkholderia terrae strain KU-64.</title>
        <authorList>
            <person name="Yamamoto T."/>
            <person name="Hasegawa Y."/>
            <person name="Iwaki H."/>
        </authorList>
    </citation>
    <scope>NUCLEOTIDE SEQUENCE [LARGE SCALE GENOMIC DNA]</scope>
    <source>
        <strain evidence="1 2">KU-64</strain>
    </source>
</reference>
<gene>
    <name evidence="1" type="ORF">PTKU64_85970</name>
</gene>
<evidence type="ECO:0008006" key="3">
    <source>
        <dbReference type="Google" id="ProtNLM"/>
    </source>
</evidence>
<keyword evidence="2" id="KW-1185">Reference proteome</keyword>
<proteinExistence type="predicted"/>
<dbReference type="Pfam" id="PF13565">
    <property type="entry name" value="HTH_32"/>
    <property type="match status" value="1"/>
</dbReference>
<dbReference type="EMBL" id="AP024958">
    <property type="protein sequence ID" value="BCZ84922.1"/>
    <property type="molecule type" value="Genomic_DNA"/>
</dbReference>
<name>A0ABN6JVD0_9BURK</name>
<dbReference type="Proteomes" id="UP001319874">
    <property type="component" value="Chromosome 4"/>
</dbReference>
<protein>
    <recommendedName>
        <fullName evidence="3">Helix-turn-helix domain-containing protein</fullName>
    </recommendedName>
</protein>
<sequence length="141" mass="16296">MPWDVKDTMNRREDFVREAATQAVAFSELCSKFKITRQTGYKWLARHKAEGIHGLADRSRRPHHSPTRSAGHIEARVIELRRQHGWGGRKIARRLRDLGETGIPAPATITEILRRHGLIDEHASRQRQHWQRRCQVAGPVT</sequence>
<evidence type="ECO:0000313" key="2">
    <source>
        <dbReference type="Proteomes" id="UP001319874"/>
    </source>
</evidence>
<dbReference type="RefSeq" id="WP_229517056.1">
    <property type="nucleotide sequence ID" value="NZ_AP024958.1"/>
</dbReference>
<dbReference type="InterPro" id="IPR009057">
    <property type="entry name" value="Homeodomain-like_sf"/>
</dbReference>
<dbReference type="SUPFAM" id="SSF46689">
    <property type="entry name" value="Homeodomain-like"/>
    <property type="match status" value="1"/>
</dbReference>